<reference evidence="1 2" key="1">
    <citation type="journal article" date="2019" name="Nat. Ecol. Evol.">
        <title>Megaphylogeny resolves global patterns of mushroom evolution.</title>
        <authorList>
            <person name="Varga T."/>
            <person name="Krizsan K."/>
            <person name="Foldi C."/>
            <person name="Dima B."/>
            <person name="Sanchez-Garcia M."/>
            <person name="Sanchez-Ramirez S."/>
            <person name="Szollosi G.J."/>
            <person name="Szarkandi J.G."/>
            <person name="Papp V."/>
            <person name="Albert L."/>
            <person name="Andreopoulos W."/>
            <person name="Angelini C."/>
            <person name="Antonin V."/>
            <person name="Barry K.W."/>
            <person name="Bougher N.L."/>
            <person name="Buchanan P."/>
            <person name="Buyck B."/>
            <person name="Bense V."/>
            <person name="Catcheside P."/>
            <person name="Chovatia M."/>
            <person name="Cooper J."/>
            <person name="Damon W."/>
            <person name="Desjardin D."/>
            <person name="Finy P."/>
            <person name="Geml J."/>
            <person name="Haridas S."/>
            <person name="Hughes K."/>
            <person name="Justo A."/>
            <person name="Karasinski D."/>
            <person name="Kautmanova I."/>
            <person name="Kiss B."/>
            <person name="Kocsube S."/>
            <person name="Kotiranta H."/>
            <person name="LaButti K.M."/>
            <person name="Lechner B.E."/>
            <person name="Liimatainen K."/>
            <person name="Lipzen A."/>
            <person name="Lukacs Z."/>
            <person name="Mihaltcheva S."/>
            <person name="Morgado L.N."/>
            <person name="Niskanen T."/>
            <person name="Noordeloos M.E."/>
            <person name="Ohm R.A."/>
            <person name="Ortiz-Santana B."/>
            <person name="Ovrebo C."/>
            <person name="Racz N."/>
            <person name="Riley R."/>
            <person name="Savchenko A."/>
            <person name="Shiryaev A."/>
            <person name="Soop K."/>
            <person name="Spirin V."/>
            <person name="Szebenyi C."/>
            <person name="Tomsovsky M."/>
            <person name="Tulloss R.E."/>
            <person name="Uehling J."/>
            <person name="Grigoriev I.V."/>
            <person name="Vagvolgyi C."/>
            <person name="Papp T."/>
            <person name="Martin F.M."/>
            <person name="Miettinen O."/>
            <person name="Hibbett D.S."/>
            <person name="Nagy L.G."/>
        </authorList>
    </citation>
    <scope>NUCLEOTIDE SEQUENCE [LARGE SCALE GENOMIC DNA]</scope>
    <source>
        <strain evidence="1 2">NL-1719</strain>
    </source>
</reference>
<dbReference type="Proteomes" id="UP000308600">
    <property type="component" value="Unassembled WGS sequence"/>
</dbReference>
<protein>
    <submittedName>
        <fullName evidence="1">Uncharacterized protein</fullName>
    </submittedName>
</protein>
<gene>
    <name evidence="1" type="ORF">BDN72DRAFT_854625</name>
</gene>
<proteinExistence type="predicted"/>
<evidence type="ECO:0000313" key="1">
    <source>
        <dbReference type="EMBL" id="TFK73604.1"/>
    </source>
</evidence>
<accession>A0ACD3B7J1</accession>
<dbReference type="EMBL" id="ML208274">
    <property type="protein sequence ID" value="TFK73604.1"/>
    <property type="molecule type" value="Genomic_DNA"/>
</dbReference>
<organism evidence="1 2">
    <name type="scientific">Pluteus cervinus</name>
    <dbReference type="NCBI Taxonomy" id="181527"/>
    <lineage>
        <taxon>Eukaryota</taxon>
        <taxon>Fungi</taxon>
        <taxon>Dikarya</taxon>
        <taxon>Basidiomycota</taxon>
        <taxon>Agaricomycotina</taxon>
        <taxon>Agaricomycetes</taxon>
        <taxon>Agaricomycetidae</taxon>
        <taxon>Agaricales</taxon>
        <taxon>Pluteineae</taxon>
        <taxon>Pluteaceae</taxon>
        <taxon>Pluteus</taxon>
    </lineage>
</organism>
<sequence length="309" mass="34965">MNEDDSTFYYKKHGKRDISRGQTKVSLYYSFGTHLVGNGAKTKLAPSSASCPPLKWNNSLRPIDNPALDRKATLLAFARSIGGAAQEERQQKWFDMHEDNTWQGNSIGGYCSPHHHGIHVTPLDDKFSVVYWGGNGCIAHELWSFQISRRRPDAKSGETTTQFDEVLDGPVIFAEENISVSCPTINGRITLQQGKCILPEGEIFILERQGKADAMFRLPRRKPEPEMSVPTESNTGNANLSIEKLDEKGDHLVHKAHIRVRRNRPNHGEGQGRRRGRPLGQRRVTKFLFKPILTLAQKMRARFERVPLE</sequence>
<name>A0ACD3B7J1_9AGAR</name>
<keyword evidence="2" id="KW-1185">Reference proteome</keyword>
<evidence type="ECO:0000313" key="2">
    <source>
        <dbReference type="Proteomes" id="UP000308600"/>
    </source>
</evidence>